<name>A0A543P9N5_9ACTN</name>
<evidence type="ECO:0000256" key="2">
    <source>
        <dbReference type="SAM" id="MobiDB-lite"/>
    </source>
</evidence>
<evidence type="ECO:0000313" key="3">
    <source>
        <dbReference type="EMBL" id="TQN40789.1"/>
    </source>
</evidence>
<keyword evidence="4" id="KW-1185">Reference proteome</keyword>
<dbReference type="Gene3D" id="3.40.50.2000">
    <property type="entry name" value="Glycogen Phosphorylase B"/>
    <property type="match status" value="2"/>
</dbReference>
<dbReference type="InterPro" id="IPR001830">
    <property type="entry name" value="Glyco_trans_20"/>
</dbReference>
<dbReference type="PANTHER" id="PTHR10788:SF106">
    <property type="entry name" value="BCDNA.GH08860"/>
    <property type="match status" value="1"/>
</dbReference>
<dbReference type="GO" id="GO:0003825">
    <property type="term" value="F:alpha,alpha-trehalose-phosphate synthase (UDP-forming) activity"/>
    <property type="evidence" value="ECO:0007669"/>
    <property type="project" value="TreeGrafter"/>
</dbReference>
<dbReference type="AlphaFoldDB" id="A0A543P9N5"/>
<gene>
    <name evidence="3" type="ORF">FHU33_0138</name>
</gene>
<feature type="region of interest" description="Disordered" evidence="2">
    <location>
        <begin position="477"/>
        <end position="501"/>
    </location>
</feature>
<evidence type="ECO:0000313" key="4">
    <source>
        <dbReference type="Proteomes" id="UP000319865"/>
    </source>
</evidence>
<comment type="similarity">
    <text evidence="1">Belongs to the glycosyltransferase 20 family.</text>
</comment>
<dbReference type="Pfam" id="PF00982">
    <property type="entry name" value="Glyco_transf_20"/>
    <property type="match status" value="1"/>
</dbReference>
<sequence length="501" mass="54680">MADNDGDDGTGDGVGADSPVVVVANRLPVDQVTGADGEPRWQRSPGGLVTALEPFVAGRGGAWVGWSGSAGEAPEPFESGGMSLIPVALTDDEVDRYYEGMSNASLWPLYHDVVEKPEYHRNWWDTYVQVNKRFAQRAAEVAAENAIVWVHDYQLQLVPALLRQQRPDLTIGFFLHIPFPPYELFTQLPWRSAIVEGLLGADLVGFQRPAAAQNFVQLARRLHDLPARGQVVEYDGRTVAARAFPISIDVAAFDELARSPEVLARAKEIREELGSPSTIILGVDRLDYTKGIGVRLEAFEELLEDGAVEAPDTVLVQVATPSRERVEHYVHMRETIEQQVGHINGVFGSIAGPAVHYFNQSMPREELAALYRAADVMLVTPYRDGMNLVAKEYVAARGDLGGALVLSEFAGAAAELKQAFLVNPHDIAGVKSQLLRALRMEPAEGAKRMRAMRRHLFKNDLDHWASSFFEALRSQASGQPTGRAAGRESAPLSAGRGGAQG</sequence>
<evidence type="ECO:0000256" key="1">
    <source>
        <dbReference type="ARBA" id="ARBA00008799"/>
    </source>
</evidence>
<dbReference type="Proteomes" id="UP000319865">
    <property type="component" value="Unassembled WGS sequence"/>
</dbReference>
<dbReference type="EMBL" id="VFQE01000001">
    <property type="protein sequence ID" value="TQN40789.1"/>
    <property type="molecule type" value="Genomic_DNA"/>
</dbReference>
<dbReference type="GO" id="GO:0005992">
    <property type="term" value="P:trehalose biosynthetic process"/>
    <property type="evidence" value="ECO:0007669"/>
    <property type="project" value="InterPro"/>
</dbReference>
<reference evidence="3 4" key="1">
    <citation type="submission" date="2019-06" db="EMBL/GenBank/DDBJ databases">
        <title>Sequencing the genomes of 1000 actinobacteria strains.</title>
        <authorList>
            <person name="Klenk H.-P."/>
        </authorList>
    </citation>
    <scope>NUCLEOTIDE SEQUENCE [LARGE SCALE GENOMIC DNA]</scope>
    <source>
        <strain evidence="3 4">DSM 46837</strain>
    </source>
</reference>
<dbReference type="PANTHER" id="PTHR10788">
    <property type="entry name" value="TREHALOSE-6-PHOSPHATE SYNTHASE"/>
    <property type="match status" value="1"/>
</dbReference>
<dbReference type="CDD" id="cd03788">
    <property type="entry name" value="GT20_TPS"/>
    <property type="match status" value="1"/>
</dbReference>
<dbReference type="SUPFAM" id="SSF53756">
    <property type="entry name" value="UDP-Glycosyltransferase/glycogen phosphorylase"/>
    <property type="match status" value="1"/>
</dbReference>
<proteinExistence type="inferred from homology"/>
<dbReference type="RefSeq" id="WP_246063181.1">
    <property type="nucleotide sequence ID" value="NZ_VFQE01000001.1"/>
</dbReference>
<comment type="caution">
    <text evidence="3">The sequence shown here is derived from an EMBL/GenBank/DDBJ whole genome shotgun (WGS) entry which is preliminary data.</text>
</comment>
<accession>A0A543P9N5</accession>
<protein>
    <submittedName>
        <fullName evidence="3">Trehalose 6-phosphate synthase</fullName>
    </submittedName>
</protein>
<organism evidence="3 4">
    <name type="scientific">Blastococcus colisei</name>
    <dbReference type="NCBI Taxonomy" id="1564162"/>
    <lineage>
        <taxon>Bacteria</taxon>
        <taxon>Bacillati</taxon>
        <taxon>Actinomycetota</taxon>
        <taxon>Actinomycetes</taxon>
        <taxon>Geodermatophilales</taxon>
        <taxon>Geodermatophilaceae</taxon>
        <taxon>Blastococcus</taxon>
    </lineage>
</organism>